<dbReference type="AlphaFoldDB" id="A0A4Z2HIA5"/>
<dbReference type="Proteomes" id="UP000314294">
    <property type="component" value="Unassembled WGS sequence"/>
</dbReference>
<keyword evidence="1" id="KW-1133">Transmembrane helix</keyword>
<reference evidence="2 3" key="1">
    <citation type="submission" date="2019-03" db="EMBL/GenBank/DDBJ databases">
        <title>First draft genome of Liparis tanakae, snailfish: a comprehensive survey of snailfish specific genes.</title>
        <authorList>
            <person name="Kim W."/>
            <person name="Song I."/>
            <person name="Jeong J.-H."/>
            <person name="Kim D."/>
            <person name="Kim S."/>
            <person name="Ryu S."/>
            <person name="Song J.Y."/>
            <person name="Lee S.K."/>
        </authorList>
    </citation>
    <scope>NUCLEOTIDE SEQUENCE [LARGE SCALE GENOMIC DNA]</scope>
    <source>
        <tissue evidence="2">Muscle</tissue>
    </source>
</reference>
<evidence type="ECO:0000256" key="1">
    <source>
        <dbReference type="SAM" id="Phobius"/>
    </source>
</evidence>
<keyword evidence="1" id="KW-0472">Membrane</keyword>
<proteinExistence type="predicted"/>
<dbReference type="EMBL" id="SRLO01000233">
    <property type="protein sequence ID" value="TNN65516.1"/>
    <property type="molecule type" value="Genomic_DNA"/>
</dbReference>
<evidence type="ECO:0000313" key="3">
    <source>
        <dbReference type="Proteomes" id="UP000314294"/>
    </source>
</evidence>
<keyword evidence="1" id="KW-0812">Transmembrane</keyword>
<gene>
    <name evidence="2" type="ORF">EYF80_024194</name>
</gene>
<feature type="transmembrane region" description="Helical" evidence="1">
    <location>
        <begin position="44"/>
        <end position="62"/>
    </location>
</feature>
<comment type="caution">
    <text evidence="2">The sequence shown here is derived from an EMBL/GenBank/DDBJ whole genome shotgun (WGS) entry which is preliminary data.</text>
</comment>
<evidence type="ECO:0000313" key="2">
    <source>
        <dbReference type="EMBL" id="TNN65516.1"/>
    </source>
</evidence>
<organism evidence="2 3">
    <name type="scientific">Liparis tanakae</name>
    <name type="common">Tanaka's snailfish</name>
    <dbReference type="NCBI Taxonomy" id="230148"/>
    <lineage>
        <taxon>Eukaryota</taxon>
        <taxon>Metazoa</taxon>
        <taxon>Chordata</taxon>
        <taxon>Craniata</taxon>
        <taxon>Vertebrata</taxon>
        <taxon>Euteleostomi</taxon>
        <taxon>Actinopterygii</taxon>
        <taxon>Neopterygii</taxon>
        <taxon>Teleostei</taxon>
        <taxon>Neoteleostei</taxon>
        <taxon>Acanthomorphata</taxon>
        <taxon>Eupercaria</taxon>
        <taxon>Perciformes</taxon>
        <taxon>Cottioidei</taxon>
        <taxon>Cottales</taxon>
        <taxon>Liparidae</taxon>
        <taxon>Liparis</taxon>
    </lineage>
</organism>
<name>A0A4Z2HIA5_9TELE</name>
<accession>A0A4Z2HIA5</accession>
<sequence>MREETEAAPALSIGGVALPSYQAATALAARGQIHLYGMMPAGRQEWLMAAIAAAAAAAAARIRDER</sequence>
<protein>
    <submittedName>
        <fullName evidence="2">Uncharacterized protein</fullName>
    </submittedName>
</protein>
<keyword evidence="3" id="KW-1185">Reference proteome</keyword>